<proteinExistence type="predicted"/>
<name>A0A396RT28_9SPHN</name>
<dbReference type="RefSeq" id="WP_118864745.1">
    <property type="nucleotide sequence ID" value="NZ_QWLV01000007.1"/>
</dbReference>
<dbReference type="InterPro" id="IPR011990">
    <property type="entry name" value="TPR-like_helical_dom_sf"/>
</dbReference>
<feature type="region of interest" description="Disordered" evidence="1">
    <location>
        <begin position="128"/>
        <end position="163"/>
    </location>
</feature>
<evidence type="ECO:0000256" key="1">
    <source>
        <dbReference type="SAM" id="MobiDB-lite"/>
    </source>
</evidence>
<organism evidence="3 4">
    <name type="scientific">Sphingomonas gilva</name>
    <dbReference type="NCBI Taxonomy" id="2305907"/>
    <lineage>
        <taxon>Bacteria</taxon>
        <taxon>Pseudomonadati</taxon>
        <taxon>Pseudomonadota</taxon>
        <taxon>Alphaproteobacteria</taxon>
        <taxon>Sphingomonadales</taxon>
        <taxon>Sphingomonadaceae</taxon>
        <taxon>Sphingomonas</taxon>
    </lineage>
</organism>
<protein>
    <submittedName>
        <fullName evidence="3">Uncharacterized protein</fullName>
    </submittedName>
</protein>
<gene>
    <name evidence="3" type="ORF">D1610_13655</name>
</gene>
<feature type="signal peptide" evidence="2">
    <location>
        <begin position="1"/>
        <end position="21"/>
    </location>
</feature>
<sequence length="307" mass="32367">MRILVIAAVLATSGWAGIASAQSVEGRVDRLEREMRAVQRKVFPGGAGLTVEPQITGPAQGPVAAPGSPASSVLSDLTARVNALESQMATLTGQTEQNGYQIRQLEEAFAAYKAATDAKLRALESGAAPAAALGGPETSVDRAASGTRPPAVRPTASTSRADSARVEAVAAIEKPSTGDPAEDGYVYGFRLWDAEFYPEAQAALKAVADKYPKHRRASFAQNLLGRAYLDEGKPALASVALYDSYKKWPDGERAPDSLVYLGQALTRLKKPADACKVYDELADVYAGKISASLQAQVTRGRADAKCK</sequence>
<dbReference type="OrthoDB" id="7390214at2"/>
<comment type="caution">
    <text evidence="3">The sequence shown here is derived from an EMBL/GenBank/DDBJ whole genome shotgun (WGS) entry which is preliminary data.</text>
</comment>
<keyword evidence="4" id="KW-1185">Reference proteome</keyword>
<dbReference type="EMBL" id="QWLV01000007">
    <property type="protein sequence ID" value="RHW16771.1"/>
    <property type="molecule type" value="Genomic_DNA"/>
</dbReference>
<feature type="region of interest" description="Disordered" evidence="1">
    <location>
        <begin position="49"/>
        <end position="71"/>
    </location>
</feature>
<feature type="chain" id="PRO_5017250180" evidence="2">
    <location>
        <begin position="22"/>
        <end position="307"/>
    </location>
</feature>
<dbReference type="SUPFAM" id="SSF48452">
    <property type="entry name" value="TPR-like"/>
    <property type="match status" value="1"/>
</dbReference>
<keyword evidence="2" id="KW-0732">Signal</keyword>
<evidence type="ECO:0000256" key="2">
    <source>
        <dbReference type="SAM" id="SignalP"/>
    </source>
</evidence>
<feature type="compositionally biased region" description="Low complexity" evidence="1">
    <location>
        <begin position="128"/>
        <end position="137"/>
    </location>
</feature>
<dbReference type="Gene3D" id="1.25.40.10">
    <property type="entry name" value="Tetratricopeptide repeat domain"/>
    <property type="match status" value="1"/>
</dbReference>
<evidence type="ECO:0000313" key="4">
    <source>
        <dbReference type="Proteomes" id="UP000266693"/>
    </source>
</evidence>
<accession>A0A396RT28</accession>
<reference evidence="3 4" key="1">
    <citation type="submission" date="2018-08" db="EMBL/GenBank/DDBJ databases">
        <title>The multiple taxonomic identification of Sphingomonas gilva.</title>
        <authorList>
            <person name="Zhu D."/>
            <person name="Zheng S."/>
        </authorList>
    </citation>
    <scope>NUCLEOTIDE SEQUENCE [LARGE SCALE GENOMIC DNA]</scope>
    <source>
        <strain evidence="3 4">ZDH117</strain>
    </source>
</reference>
<dbReference type="AlphaFoldDB" id="A0A396RT28"/>
<dbReference type="Proteomes" id="UP000266693">
    <property type="component" value="Unassembled WGS sequence"/>
</dbReference>
<evidence type="ECO:0000313" key="3">
    <source>
        <dbReference type="EMBL" id="RHW16771.1"/>
    </source>
</evidence>